<dbReference type="Pfam" id="PF02275">
    <property type="entry name" value="CBAH"/>
    <property type="match status" value="1"/>
</dbReference>
<comment type="similarity">
    <text evidence="1">Belongs to the peptidase C59 family.</text>
</comment>
<evidence type="ECO:0000313" key="6">
    <source>
        <dbReference type="Proteomes" id="UP000738517"/>
    </source>
</evidence>
<evidence type="ECO:0000313" key="5">
    <source>
        <dbReference type="EMBL" id="NBI53800.1"/>
    </source>
</evidence>
<dbReference type="InterPro" id="IPR029132">
    <property type="entry name" value="CBAH/NAAA_C"/>
</dbReference>
<evidence type="ECO:0000259" key="4">
    <source>
        <dbReference type="Pfam" id="PF02275"/>
    </source>
</evidence>
<dbReference type="SUPFAM" id="SSF56235">
    <property type="entry name" value="N-terminal nucleophile aminohydrolases (Ntn hydrolases)"/>
    <property type="match status" value="1"/>
</dbReference>
<keyword evidence="2 5" id="KW-0378">Hydrolase</keyword>
<dbReference type="InterPro" id="IPR052193">
    <property type="entry name" value="Peptidase_C59"/>
</dbReference>
<dbReference type="RefSeq" id="WP_160652765.1">
    <property type="nucleotide sequence ID" value="NZ_RSEJ01000015.1"/>
</dbReference>
<proteinExistence type="inferred from homology"/>
<feature type="signal peptide" evidence="3">
    <location>
        <begin position="1"/>
        <end position="22"/>
    </location>
</feature>
<keyword evidence="3" id="KW-0732">Signal</keyword>
<feature type="chain" id="PRO_5046403118" evidence="3">
    <location>
        <begin position="23"/>
        <end position="350"/>
    </location>
</feature>
<dbReference type="InterPro" id="IPR029055">
    <property type="entry name" value="Ntn_hydrolases_N"/>
</dbReference>
<dbReference type="PANTHER" id="PTHR35527">
    <property type="entry name" value="CHOLOYLGLYCINE HYDROLASE"/>
    <property type="match status" value="1"/>
</dbReference>
<keyword evidence="6" id="KW-1185">Reference proteome</keyword>
<evidence type="ECO:0000256" key="3">
    <source>
        <dbReference type="SAM" id="SignalP"/>
    </source>
</evidence>
<organism evidence="5 6">
    <name type="scientific">Photobacterium alginatilyticum</name>
    <dbReference type="NCBI Taxonomy" id="1775171"/>
    <lineage>
        <taxon>Bacteria</taxon>
        <taxon>Pseudomonadati</taxon>
        <taxon>Pseudomonadota</taxon>
        <taxon>Gammaproteobacteria</taxon>
        <taxon>Vibrionales</taxon>
        <taxon>Vibrionaceae</taxon>
        <taxon>Photobacterium</taxon>
    </lineage>
</organism>
<dbReference type="GO" id="GO:0016787">
    <property type="term" value="F:hydrolase activity"/>
    <property type="evidence" value="ECO:0007669"/>
    <property type="project" value="UniProtKB-KW"/>
</dbReference>
<dbReference type="EMBL" id="RSEJ01000015">
    <property type="protein sequence ID" value="NBI53800.1"/>
    <property type="molecule type" value="Genomic_DNA"/>
</dbReference>
<protein>
    <submittedName>
        <fullName evidence="5">Linear amide C-N hydrolase</fullName>
    </submittedName>
</protein>
<dbReference type="Gene3D" id="3.60.60.10">
    <property type="entry name" value="Penicillin V Acylase, Chain A"/>
    <property type="match status" value="1"/>
</dbReference>
<gene>
    <name evidence="5" type="ORF">EIZ48_14570</name>
</gene>
<name>A0ABW9YK74_9GAMM</name>
<sequence length="350" mass="39266">MKRNKTVLATAVALGVVFTATAAEACSRLIWETENHGVFVSRTMDWMVETHPTIDVRAKGQSYLGADSGTDSKQWTSKYASIMATFYGKAGVDGFNEAGLAANALYFNEESPGDYTAERPQLENSRIVPYILDNYATVEEAVAGLKKIQIQQFSHNGEALKGHYAIQDASGDSAILEFIDGQWEVYHGKQYDVLTNSPEYHQHLKSWEEQQPKSQSVISGSFTLPGNVASEQRFIWNKYMLEQLEEPTSYLNGLAKINSSTYHVPLDAANREIDGVMTSYATQYSLAYNLDQKIMHVRYQFGDVYTQYAVDFNKLNNGKNYTLKADSQDNVGEVSHLFIDKEGVMAQYRI</sequence>
<accession>A0ABW9YK74</accession>
<dbReference type="Proteomes" id="UP000738517">
    <property type="component" value="Unassembled WGS sequence"/>
</dbReference>
<feature type="domain" description="Choloylglycine hydrolase/NAAA C-terminal" evidence="4">
    <location>
        <begin position="26"/>
        <end position="296"/>
    </location>
</feature>
<comment type="caution">
    <text evidence="5">The sequence shown here is derived from an EMBL/GenBank/DDBJ whole genome shotgun (WGS) entry which is preliminary data.</text>
</comment>
<evidence type="ECO:0000256" key="2">
    <source>
        <dbReference type="ARBA" id="ARBA00022801"/>
    </source>
</evidence>
<evidence type="ECO:0000256" key="1">
    <source>
        <dbReference type="ARBA" id="ARBA00006625"/>
    </source>
</evidence>
<reference evidence="5 6" key="1">
    <citation type="journal article" date="2017" name="Int. J. Syst. Evol. Microbiol.">
        <title>Photobacterium alginatilyticum sp. nov., a marine bacterium isolated from bottom seawater.</title>
        <authorList>
            <person name="Wang X."/>
            <person name="Wang Y."/>
            <person name="Yang X."/>
            <person name="Sun H."/>
            <person name="Li B."/>
            <person name="Zhang X.H."/>
        </authorList>
    </citation>
    <scope>NUCLEOTIDE SEQUENCE [LARGE SCALE GENOMIC DNA]</scope>
    <source>
        <strain evidence="5 6">P03D4</strain>
    </source>
</reference>
<dbReference type="PANTHER" id="PTHR35527:SF2">
    <property type="entry name" value="HYDROLASE"/>
    <property type="match status" value="1"/>
</dbReference>